<dbReference type="Proteomes" id="UP000317835">
    <property type="component" value="Chromosome"/>
</dbReference>
<evidence type="ECO:0000256" key="1">
    <source>
        <dbReference type="SAM" id="MobiDB-lite"/>
    </source>
</evidence>
<dbReference type="AlphaFoldDB" id="A0A518H740"/>
<name>A0A518H740_9BACT</name>
<evidence type="ECO:0000313" key="2">
    <source>
        <dbReference type="EMBL" id="QDV36614.1"/>
    </source>
</evidence>
<dbReference type="OrthoDB" id="267665at2"/>
<gene>
    <name evidence="2" type="ORF">ElP_45420</name>
</gene>
<accession>A0A518H740</accession>
<protein>
    <submittedName>
        <fullName evidence="2">Uncharacterized protein</fullName>
    </submittedName>
</protein>
<dbReference type="KEGG" id="tpla:ElP_45420"/>
<keyword evidence="3" id="KW-1185">Reference proteome</keyword>
<sequence>MAIDRSGRPGRASVRRAAGPHAGPLMLLSLLASGAAGPPALADGPYDRPSLERVGRSVSLLRPDRGEDGDHRRRWLTWRVEYRLRNPGPESLPVEPSSIFCTVEGWASNSRADGHGLPRRADHALGAGEDLESIAELIDSDVMTRSCAERATLQVWPEGGPVPDEPEPGASCGPPPGPFSLPPGGVLRARLRLEHRHHLHGPSEPLLGGREVTLGVGPASFRDAVSLEQDASTDRPIDVLGPIPEERLDPRFYFSPPDSLYLDAALSGFRSYQYRDLKVRRDVPMRLSFRYYRSTDSTGDAKAEVKQYQDVPSSYEALTQAKRVEPLDRLGEWVLVEREFHSEPKATTMQLKFIIDCEGDGPSALWIDEVTLEPVDAPTDRP</sequence>
<dbReference type="Gene3D" id="2.60.120.260">
    <property type="entry name" value="Galactose-binding domain-like"/>
    <property type="match status" value="1"/>
</dbReference>
<proteinExistence type="predicted"/>
<evidence type="ECO:0000313" key="3">
    <source>
        <dbReference type="Proteomes" id="UP000317835"/>
    </source>
</evidence>
<feature type="region of interest" description="Disordered" evidence="1">
    <location>
        <begin position="156"/>
        <end position="178"/>
    </location>
</feature>
<dbReference type="EMBL" id="CP036426">
    <property type="protein sequence ID" value="QDV36614.1"/>
    <property type="molecule type" value="Genomic_DNA"/>
</dbReference>
<dbReference type="RefSeq" id="WP_145273158.1">
    <property type="nucleotide sequence ID" value="NZ_CP036426.1"/>
</dbReference>
<organism evidence="2 3">
    <name type="scientific">Tautonia plasticadhaerens</name>
    <dbReference type="NCBI Taxonomy" id="2527974"/>
    <lineage>
        <taxon>Bacteria</taxon>
        <taxon>Pseudomonadati</taxon>
        <taxon>Planctomycetota</taxon>
        <taxon>Planctomycetia</taxon>
        <taxon>Isosphaerales</taxon>
        <taxon>Isosphaeraceae</taxon>
        <taxon>Tautonia</taxon>
    </lineage>
</organism>
<reference evidence="2 3" key="1">
    <citation type="submission" date="2019-02" db="EMBL/GenBank/DDBJ databases">
        <title>Deep-cultivation of Planctomycetes and their phenomic and genomic characterization uncovers novel biology.</title>
        <authorList>
            <person name="Wiegand S."/>
            <person name="Jogler M."/>
            <person name="Boedeker C."/>
            <person name="Pinto D."/>
            <person name="Vollmers J."/>
            <person name="Rivas-Marin E."/>
            <person name="Kohn T."/>
            <person name="Peeters S.H."/>
            <person name="Heuer A."/>
            <person name="Rast P."/>
            <person name="Oberbeckmann S."/>
            <person name="Bunk B."/>
            <person name="Jeske O."/>
            <person name="Meyerdierks A."/>
            <person name="Storesund J.E."/>
            <person name="Kallscheuer N."/>
            <person name="Luecker S."/>
            <person name="Lage O.M."/>
            <person name="Pohl T."/>
            <person name="Merkel B.J."/>
            <person name="Hornburger P."/>
            <person name="Mueller R.-W."/>
            <person name="Bruemmer F."/>
            <person name="Labrenz M."/>
            <person name="Spormann A.M."/>
            <person name="Op den Camp H."/>
            <person name="Overmann J."/>
            <person name="Amann R."/>
            <person name="Jetten M.S.M."/>
            <person name="Mascher T."/>
            <person name="Medema M.H."/>
            <person name="Devos D.P."/>
            <person name="Kaster A.-K."/>
            <person name="Ovreas L."/>
            <person name="Rohde M."/>
            <person name="Galperin M.Y."/>
            <person name="Jogler C."/>
        </authorList>
    </citation>
    <scope>NUCLEOTIDE SEQUENCE [LARGE SCALE GENOMIC DNA]</scope>
    <source>
        <strain evidence="2 3">ElP</strain>
    </source>
</reference>